<dbReference type="Pfam" id="PF05859">
    <property type="entry name" value="Mis12"/>
    <property type="match status" value="1"/>
</dbReference>
<dbReference type="InterPro" id="IPR008685">
    <property type="entry name" value="Centromere_Mis12"/>
</dbReference>
<evidence type="ECO:0000256" key="1">
    <source>
        <dbReference type="ARBA" id="ARBA00004629"/>
    </source>
</evidence>
<evidence type="ECO:0000313" key="12">
    <source>
        <dbReference type="EMBL" id="KAI9633871.1"/>
    </source>
</evidence>
<comment type="similarity">
    <text evidence="2">Belongs to the mis12 family.</text>
</comment>
<evidence type="ECO:0000256" key="8">
    <source>
        <dbReference type="ARBA" id="ARBA00023306"/>
    </source>
</evidence>
<sequence length="353" mass="38474">MPPRKSLSRASARAESSTAGFSKSAQPQPHAGPSRPLKRLPPLSMPESVTPAFKRQRTEGRELDDEERGILIHELVGFYPRKLCDLIMEAARQNVYDTVGLIEAWGQSKTGGMGDEYRMELDIGLHSLETLLEQHVDKAFDKFTAWALRNPFDAPPDLELVLPWHKDLDFERGQHIASLPQGEASILSELDDLRRKVEQSRYLSQQLERAEKALDRRLEIASQRKAEVGFISDTITAAKLHPLAPKSDSYRTSLLALNSLLAPMEDPHPSLPPATGSGASNLKAWELGRQAYLSWAVGRAVGQHQLEVGSSTGGGVPGAVGAAGAEELDVVEREAGEVGGTEGVEGLLKAIAR</sequence>
<dbReference type="GeneID" id="77729353"/>
<comment type="subcellular location">
    <subcellularLocation>
        <location evidence="1">Chromosome</location>
        <location evidence="1">Centromere</location>
        <location evidence="1">Kinetochore</location>
    </subcellularLocation>
</comment>
<evidence type="ECO:0000256" key="11">
    <source>
        <dbReference type="SAM" id="MobiDB-lite"/>
    </source>
</evidence>
<organism evidence="12 13">
    <name type="scientific">Dioszegia hungarica</name>
    <dbReference type="NCBI Taxonomy" id="4972"/>
    <lineage>
        <taxon>Eukaryota</taxon>
        <taxon>Fungi</taxon>
        <taxon>Dikarya</taxon>
        <taxon>Basidiomycota</taxon>
        <taxon>Agaricomycotina</taxon>
        <taxon>Tremellomycetes</taxon>
        <taxon>Tremellales</taxon>
        <taxon>Bulleribasidiaceae</taxon>
        <taxon>Dioszegia</taxon>
    </lineage>
</organism>
<keyword evidence="9" id="KW-0137">Centromere</keyword>
<gene>
    <name evidence="12" type="ORF">MKK02DRAFT_38539</name>
</gene>
<dbReference type="PANTHER" id="PTHR14527:SF2">
    <property type="entry name" value="PROTEIN MIS12 HOMOLOG"/>
    <property type="match status" value="1"/>
</dbReference>
<dbReference type="GO" id="GO:0000070">
    <property type="term" value="P:mitotic sister chromatid segregation"/>
    <property type="evidence" value="ECO:0007669"/>
    <property type="project" value="TreeGrafter"/>
</dbReference>
<dbReference type="AlphaFoldDB" id="A0AA38LUH1"/>
<keyword evidence="4" id="KW-0132">Cell division</keyword>
<dbReference type="RefSeq" id="XP_052943648.1">
    <property type="nucleotide sequence ID" value="XM_053090148.1"/>
</dbReference>
<proteinExistence type="inferred from homology"/>
<evidence type="ECO:0000256" key="9">
    <source>
        <dbReference type="ARBA" id="ARBA00023328"/>
    </source>
</evidence>
<evidence type="ECO:0000256" key="5">
    <source>
        <dbReference type="ARBA" id="ARBA00022776"/>
    </source>
</evidence>
<keyword evidence="3" id="KW-0158">Chromosome</keyword>
<evidence type="ECO:0000256" key="4">
    <source>
        <dbReference type="ARBA" id="ARBA00022618"/>
    </source>
</evidence>
<feature type="coiled-coil region" evidence="10">
    <location>
        <begin position="190"/>
        <end position="224"/>
    </location>
</feature>
<dbReference type="Proteomes" id="UP001164286">
    <property type="component" value="Unassembled WGS sequence"/>
</dbReference>
<dbReference type="GO" id="GO:0051301">
    <property type="term" value="P:cell division"/>
    <property type="evidence" value="ECO:0007669"/>
    <property type="project" value="UniProtKB-KW"/>
</dbReference>
<evidence type="ECO:0000256" key="10">
    <source>
        <dbReference type="SAM" id="Coils"/>
    </source>
</evidence>
<dbReference type="GO" id="GO:0051382">
    <property type="term" value="P:kinetochore assembly"/>
    <property type="evidence" value="ECO:0007669"/>
    <property type="project" value="TreeGrafter"/>
</dbReference>
<feature type="compositionally biased region" description="Polar residues" evidence="11">
    <location>
        <begin position="18"/>
        <end position="27"/>
    </location>
</feature>
<keyword evidence="8" id="KW-0131">Cell cycle</keyword>
<evidence type="ECO:0000256" key="2">
    <source>
        <dbReference type="ARBA" id="ARBA00008643"/>
    </source>
</evidence>
<evidence type="ECO:0000313" key="13">
    <source>
        <dbReference type="Proteomes" id="UP001164286"/>
    </source>
</evidence>
<accession>A0AA38LUH1</accession>
<protein>
    <submittedName>
        <fullName evidence="12">Uncharacterized protein</fullName>
    </submittedName>
</protein>
<name>A0AA38LUH1_9TREE</name>
<evidence type="ECO:0000256" key="7">
    <source>
        <dbReference type="ARBA" id="ARBA00023054"/>
    </source>
</evidence>
<keyword evidence="6" id="KW-0995">Kinetochore</keyword>
<feature type="region of interest" description="Disordered" evidence="11">
    <location>
        <begin position="1"/>
        <end position="64"/>
    </location>
</feature>
<comment type="caution">
    <text evidence="12">The sequence shown here is derived from an EMBL/GenBank/DDBJ whole genome shotgun (WGS) entry which is preliminary data.</text>
</comment>
<keyword evidence="7 10" id="KW-0175">Coiled coil</keyword>
<keyword evidence="5" id="KW-0498">Mitosis</keyword>
<feature type="compositionally biased region" description="Low complexity" evidence="11">
    <location>
        <begin position="1"/>
        <end position="17"/>
    </location>
</feature>
<dbReference type="PANTHER" id="PTHR14527">
    <property type="entry name" value="PROTEIN MIS12 HOMOLOG"/>
    <property type="match status" value="1"/>
</dbReference>
<evidence type="ECO:0000256" key="6">
    <source>
        <dbReference type="ARBA" id="ARBA00022838"/>
    </source>
</evidence>
<dbReference type="EMBL" id="JAKWFO010000008">
    <property type="protein sequence ID" value="KAI9633871.1"/>
    <property type="molecule type" value="Genomic_DNA"/>
</dbReference>
<keyword evidence="13" id="KW-1185">Reference proteome</keyword>
<dbReference type="GO" id="GO:0005634">
    <property type="term" value="C:nucleus"/>
    <property type="evidence" value="ECO:0007669"/>
    <property type="project" value="InterPro"/>
</dbReference>
<dbReference type="GO" id="GO:0000444">
    <property type="term" value="C:MIS12/MIND type complex"/>
    <property type="evidence" value="ECO:0007669"/>
    <property type="project" value="TreeGrafter"/>
</dbReference>
<reference evidence="12" key="1">
    <citation type="journal article" date="2022" name="G3 (Bethesda)">
        <title>High quality genome of the basidiomycete yeast Dioszegia hungarica PDD-24b-2 isolated from cloud water.</title>
        <authorList>
            <person name="Jarrige D."/>
            <person name="Haridas S."/>
            <person name="Bleykasten-Grosshans C."/>
            <person name="Joly M."/>
            <person name="Nadalig T."/>
            <person name="Sancelme M."/>
            <person name="Vuilleumier S."/>
            <person name="Grigoriev I.V."/>
            <person name="Amato P."/>
            <person name="Bringel F."/>
        </authorList>
    </citation>
    <scope>NUCLEOTIDE SEQUENCE</scope>
    <source>
        <strain evidence="12">PDD-24b-2</strain>
    </source>
</reference>
<evidence type="ECO:0000256" key="3">
    <source>
        <dbReference type="ARBA" id="ARBA00022454"/>
    </source>
</evidence>